<dbReference type="RefSeq" id="XP_044554794.1">
    <property type="nucleotide sequence ID" value="XM_044699668.1"/>
</dbReference>
<keyword evidence="3" id="KW-1185">Reference proteome</keyword>
<protein>
    <recommendedName>
        <fullName evidence="1">VWFA domain-containing protein</fullName>
    </recommendedName>
</protein>
<accession>A0AA88GXN5</accession>
<reference evidence="2 3" key="1">
    <citation type="journal article" date="2018" name="BMC Genomics">
        <title>The genome of Naegleria lovaniensis, the basis for a comparative approach to unravel pathogenicity factors of the human pathogenic amoeba N. fowleri.</title>
        <authorList>
            <person name="Liechti N."/>
            <person name="Schurch N."/>
            <person name="Bruggmann R."/>
            <person name="Wittwer M."/>
        </authorList>
    </citation>
    <scope>NUCLEOTIDE SEQUENCE [LARGE SCALE GENOMIC DNA]</scope>
    <source>
        <strain evidence="2 3">ATCC 30569</strain>
    </source>
</reference>
<sequence length="439" mass="48745">MFPPVPVTLQHLFKQTSPSERVFPYYKKRCVMSTTTRTTLFVLLVACFACSLHVSATPTTTKRSTTSNGLFQQLARLSDQEIEQIVKQVLSKLRSHTTSHRKKMMNMYTTTEIAPMSDSETRSEINVAAYPCPSSGASFMSYEDFNKMLNFIAPASVGRAKFDKIVSFMLSQAYSYPLTGDQAEIISYLDRFSKEEKERGLVKLINTVFKNKNIYESDKSDITYHFDRTQMYDCAFGQVMADDVVFAVDFGPAMSTQISSTSSSTGRVTRLDFALQHLARTLSTLKETQKFDVVCFCGDAHPIFGKTVYATTANIHTALDYLSYSQVVSSYTSQCKNSNIEMGIKKSVSSLTPIPELIRKTNSIHLISSGVATIGETYGASLGSIALELLKGYKASVNTFALTLGGNAKTYLELKARDGGAETLNTISYYTNGVYKRIQ</sequence>
<dbReference type="InterPro" id="IPR002035">
    <property type="entry name" value="VWF_A"/>
</dbReference>
<dbReference type="Gene3D" id="3.40.50.410">
    <property type="entry name" value="von Willebrand factor, type A domain"/>
    <property type="match status" value="1"/>
</dbReference>
<dbReference type="InterPro" id="IPR036465">
    <property type="entry name" value="vWFA_dom_sf"/>
</dbReference>
<dbReference type="GeneID" id="68101931"/>
<evidence type="ECO:0000313" key="2">
    <source>
        <dbReference type="EMBL" id="KAG2392900.1"/>
    </source>
</evidence>
<dbReference type="AlphaFoldDB" id="A0AA88GXN5"/>
<dbReference type="EMBL" id="PYSW02000003">
    <property type="protein sequence ID" value="KAG2392900.1"/>
    <property type="molecule type" value="Genomic_DNA"/>
</dbReference>
<proteinExistence type="predicted"/>
<dbReference type="PROSITE" id="PS50234">
    <property type="entry name" value="VWFA"/>
    <property type="match status" value="1"/>
</dbReference>
<evidence type="ECO:0000259" key="1">
    <source>
        <dbReference type="PROSITE" id="PS50234"/>
    </source>
</evidence>
<name>A0AA88GXN5_NAELO</name>
<dbReference type="Proteomes" id="UP000816034">
    <property type="component" value="Unassembled WGS sequence"/>
</dbReference>
<comment type="caution">
    <text evidence="2">The sequence shown here is derived from an EMBL/GenBank/DDBJ whole genome shotgun (WGS) entry which is preliminary data.</text>
</comment>
<organism evidence="2 3">
    <name type="scientific">Naegleria lovaniensis</name>
    <name type="common">Amoeba</name>
    <dbReference type="NCBI Taxonomy" id="51637"/>
    <lineage>
        <taxon>Eukaryota</taxon>
        <taxon>Discoba</taxon>
        <taxon>Heterolobosea</taxon>
        <taxon>Tetramitia</taxon>
        <taxon>Eutetramitia</taxon>
        <taxon>Vahlkampfiidae</taxon>
        <taxon>Naegleria</taxon>
    </lineage>
</organism>
<gene>
    <name evidence="2" type="ORF">C9374_009477</name>
</gene>
<feature type="domain" description="VWFA" evidence="1">
    <location>
        <begin position="243"/>
        <end position="439"/>
    </location>
</feature>
<evidence type="ECO:0000313" key="3">
    <source>
        <dbReference type="Proteomes" id="UP000816034"/>
    </source>
</evidence>
<dbReference type="SUPFAM" id="SSF53300">
    <property type="entry name" value="vWA-like"/>
    <property type="match status" value="1"/>
</dbReference>